<evidence type="ECO:0000313" key="2">
    <source>
        <dbReference type="EMBL" id="RHZ12341.1"/>
    </source>
</evidence>
<accession>A0A3L6VGP3</accession>
<sequence length="92" mass="10381">MALIYTVLNRGDVVSLNLFKRNRVSGVVWVGRTVLFIRSMPAIFLLSNQVLVLEPLNFVYHFVSATTVLNESVTTDQFIRYAKIFLAASEVS</sequence>
<evidence type="ECO:0000313" key="1">
    <source>
        <dbReference type="EMBL" id="RHY98609.1"/>
    </source>
</evidence>
<dbReference type="EMBL" id="QUTG01001841">
    <property type="protein sequence ID" value="RHY98609.1"/>
    <property type="molecule type" value="Genomic_DNA"/>
</dbReference>
<name>A0A3L6VGP3_APHAT</name>
<dbReference type="EMBL" id="QUTH01004752">
    <property type="protein sequence ID" value="RHZ12341.1"/>
    <property type="molecule type" value="Genomic_DNA"/>
</dbReference>
<dbReference type="EMBL" id="QUTI01022645">
    <property type="protein sequence ID" value="RLO07887.1"/>
    <property type="molecule type" value="Genomic_DNA"/>
</dbReference>
<evidence type="ECO:0000313" key="3">
    <source>
        <dbReference type="EMBL" id="RLO07887.1"/>
    </source>
</evidence>
<organism evidence="2 5">
    <name type="scientific">Aphanomyces astaci</name>
    <name type="common">Crayfish plague agent</name>
    <dbReference type="NCBI Taxonomy" id="112090"/>
    <lineage>
        <taxon>Eukaryota</taxon>
        <taxon>Sar</taxon>
        <taxon>Stramenopiles</taxon>
        <taxon>Oomycota</taxon>
        <taxon>Saprolegniomycetes</taxon>
        <taxon>Saprolegniales</taxon>
        <taxon>Verrucalvaceae</taxon>
        <taxon>Aphanomyces</taxon>
    </lineage>
</organism>
<dbReference type="AlphaFoldDB" id="A0A3L6VGP3"/>
<dbReference type="Proteomes" id="UP000285712">
    <property type="component" value="Unassembled WGS sequence"/>
</dbReference>
<protein>
    <submittedName>
        <fullName evidence="2">Uncharacterized protein</fullName>
    </submittedName>
</protein>
<evidence type="ECO:0000313" key="6">
    <source>
        <dbReference type="Proteomes" id="UP000285712"/>
    </source>
</evidence>
<reference evidence="3 4" key="1">
    <citation type="journal article" date="2018" name="J. Invertebr. Pathol.">
        <title>New genotyping method for the causative agent of crayfish plague (Aphanomyces astaci) based on whole genome data.</title>
        <authorList>
            <person name="Minardi D."/>
            <person name="Studholme D.J."/>
            <person name="van der Giezen M."/>
            <person name="Pretto T."/>
            <person name="Oidtmann B."/>
        </authorList>
    </citation>
    <scope>NUCLEOTIDE SEQUENCE [LARGE SCALE GENOMIC DNA]</scope>
    <source>
        <strain evidence="3 4">KB13</strain>
    </source>
</reference>
<dbReference type="Proteomes" id="UP000285430">
    <property type="component" value="Unassembled WGS sequence"/>
</dbReference>
<evidence type="ECO:0000313" key="5">
    <source>
        <dbReference type="Proteomes" id="UP000285430"/>
    </source>
</evidence>
<dbReference type="Proteomes" id="UP000275652">
    <property type="component" value="Unassembled WGS sequence"/>
</dbReference>
<gene>
    <name evidence="3" type="ORF">DYB28_006934</name>
    <name evidence="1" type="ORF">DYB35_009968</name>
    <name evidence="2" type="ORF">DYB37_010358</name>
</gene>
<evidence type="ECO:0000313" key="4">
    <source>
        <dbReference type="Proteomes" id="UP000275652"/>
    </source>
</evidence>
<reference evidence="5 6" key="2">
    <citation type="submission" date="2018-08" db="EMBL/GenBank/DDBJ databases">
        <title>Aphanomyces genome sequencing and annotation.</title>
        <authorList>
            <person name="Minardi D."/>
            <person name="Oidtmann B."/>
            <person name="Van Der Giezen M."/>
            <person name="Studholme D.J."/>
        </authorList>
    </citation>
    <scope>NUCLEOTIDE SEQUENCE [LARGE SCALE GENOMIC DNA]</scope>
    <source>
        <strain evidence="2 5">Da</strain>
        <strain evidence="1 6">Sv</strain>
    </source>
</reference>
<comment type="caution">
    <text evidence="2">The sequence shown here is derived from an EMBL/GenBank/DDBJ whole genome shotgun (WGS) entry which is preliminary data.</text>
</comment>
<proteinExistence type="predicted"/>